<reference evidence="1 2" key="1">
    <citation type="submission" date="2016-09" db="EMBL/GenBank/DDBJ databases">
        <title>Draft genome sequence of the soil isolate, Lysinibacillus fusiformis M5, a potential hypoxanthine producer.</title>
        <authorList>
            <person name="Gallegos-Monterrosa R."/>
            <person name="Maroti G."/>
            <person name="Balint B."/>
            <person name="Kovacs A.T."/>
        </authorList>
    </citation>
    <scope>NUCLEOTIDE SEQUENCE [LARGE SCALE GENOMIC DNA]</scope>
    <source>
        <strain evidence="1 2">M5</strain>
    </source>
</reference>
<dbReference type="AlphaFoldDB" id="A0A1E4QZV1"/>
<organism evidence="1 2">
    <name type="scientific">Lysinibacillus fusiformis</name>
    <dbReference type="NCBI Taxonomy" id="28031"/>
    <lineage>
        <taxon>Bacteria</taxon>
        <taxon>Bacillati</taxon>
        <taxon>Bacillota</taxon>
        <taxon>Bacilli</taxon>
        <taxon>Bacillales</taxon>
        <taxon>Bacillaceae</taxon>
        <taxon>Lysinibacillus</taxon>
    </lineage>
</organism>
<accession>A0A1E4QZV1</accession>
<evidence type="ECO:0000313" key="1">
    <source>
        <dbReference type="EMBL" id="ODV53743.1"/>
    </source>
</evidence>
<comment type="caution">
    <text evidence="1">The sequence shown here is derived from an EMBL/GenBank/DDBJ whole genome shotgun (WGS) entry which is preliminary data.</text>
</comment>
<dbReference type="Proteomes" id="UP000094784">
    <property type="component" value="Unassembled WGS sequence"/>
</dbReference>
<name>A0A1E4QZV1_9BACI</name>
<sequence>MSFFGEMMNKGFNNLRDMQDSMKAEVERLEFYSDEELKRIATDTSAGNSTTAKNRRTAARMVLKQRGY</sequence>
<gene>
    <name evidence="1" type="ORF">BG258_20400</name>
</gene>
<protein>
    <submittedName>
        <fullName evidence="1">Uncharacterized protein</fullName>
    </submittedName>
</protein>
<dbReference type="OrthoDB" id="9884165at2"/>
<proteinExistence type="predicted"/>
<dbReference type="EMBL" id="MECQ01000003">
    <property type="protein sequence ID" value="ODV53743.1"/>
    <property type="molecule type" value="Genomic_DNA"/>
</dbReference>
<evidence type="ECO:0000313" key="2">
    <source>
        <dbReference type="Proteomes" id="UP000094784"/>
    </source>
</evidence>
<dbReference type="RefSeq" id="WP_069483128.1">
    <property type="nucleotide sequence ID" value="NZ_KV766182.1"/>
</dbReference>